<dbReference type="SUPFAM" id="SSF55874">
    <property type="entry name" value="ATPase domain of HSP90 chaperone/DNA topoisomerase II/histidine kinase"/>
    <property type="match status" value="1"/>
</dbReference>
<evidence type="ECO:0000256" key="5">
    <source>
        <dbReference type="ARBA" id="ARBA00022692"/>
    </source>
</evidence>
<dbReference type="SUPFAM" id="SSF47384">
    <property type="entry name" value="Homodimeric domain of signal transducing histidine kinase"/>
    <property type="match status" value="1"/>
</dbReference>
<keyword evidence="5 8" id="KW-0812">Transmembrane</keyword>
<dbReference type="GO" id="GO:0005886">
    <property type="term" value="C:plasma membrane"/>
    <property type="evidence" value="ECO:0007669"/>
    <property type="project" value="TreeGrafter"/>
</dbReference>
<evidence type="ECO:0000256" key="2">
    <source>
        <dbReference type="ARBA" id="ARBA00012438"/>
    </source>
</evidence>
<accession>A0A1I1G3A6</accession>
<evidence type="ECO:0000256" key="6">
    <source>
        <dbReference type="ARBA" id="ARBA00022777"/>
    </source>
</evidence>
<dbReference type="Pfam" id="PF02518">
    <property type="entry name" value="HATPase_c"/>
    <property type="match status" value="1"/>
</dbReference>
<dbReference type="InterPro" id="IPR036097">
    <property type="entry name" value="HisK_dim/P_sf"/>
</dbReference>
<keyword evidence="11" id="KW-1185">Reference proteome</keyword>
<keyword evidence="3" id="KW-0597">Phosphoprotein</keyword>
<gene>
    <name evidence="10" type="ORF">SAMN05421780_102439</name>
</gene>
<sequence length="416" mass="47369">MRLNYKYTVAYAVISLVILVVGFSIEYVALERSTMQTAIGKLRKLNAKVAADLAAQKPFVQPNVSHQFLDKQPANWPKEIVKKRLRWNPQLQDSTQNIAVTTLHAIGSRYALVTSNTFIISPYTIYWEGILLVFAWTFIFLLAIVIISSEILSGYILAPFYSTLQAMRNFAVHKEEKIRLEQTSTHEFDELQRFLATMAEKAKKEYKVLKEFSENASHELQTPIAVIKSKLELLMQTDLTEEQLLKITSINEQLQRLSKINEGLVLLAKLENYEYSRTESLDLSGLVHETISAFEELAEMREIRIQAQITDGVSVACSAELYRILLNNLFSNALKHNQDGGTIEVKLLPQLLLIRNTGDAPLLPTEDLFGRFRKGNNNVKSVGIGLAIVRKITEIYGQEISYQYADSWHTIRIKLQ</sequence>
<comment type="catalytic activity">
    <reaction evidence="1">
        <text>ATP + protein L-histidine = ADP + protein N-phospho-L-histidine.</text>
        <dbReference type="EC" id="2.7.13.3"/>
    </reaction>
</comment>
<dbReference type="CDD" id="cd00082">
    <property type="entry name" value="HisKA"/>
    <property type="match status" value="1"/>
</dbReference>
<dbReference type="AlphaFoldDB" id="A0A1I1G3A6"/>
<dbReference type="Gene3D" id="3.30.565.10">
    <property type="entry name" value="Histidine kinase-like ATPase, C-terminal domain"/>
    <property type="match status" value="1"/>
</dbReference>
<organism evidence="10 11">
    <name type="scientific">Flexibacter flexilis DSM 6793</name>
    <dbReference type="NCBI Taxonomy" id="927664"/>
    <lineage>
        <taxon>Bacteria</taxon>
        <taxon>Pseudomonadati</taxon>
        <taxon>Bacteroidota</taxon>
        <taxon>Cytophagia</taxon>
        <taxon>Cytophagales</taxon>
        <taxon>Flexibacteraceae</taxon>
        <taxon>Flexibacter</taxon>
    </lineage>
</organism>
<dbReference type="EC" id="2.7.13.3" evidence="2"/>
<dbReference type="STRING" id="927664.SAMN05421780_102439"/>
<dbReference type="PANTHER" id="PTHR45436:SF5">
    <property type="entry name" value="SENSOR HISTIDINE KINASE TRCS"/>
    <property type="match status" value="1"/>
</dbReference>
<evidence type="ECO:0000256" key="3">
    <source>
        <dbReference type="ARBA" id="ARBA00022553"/>
    </source>
</evidence>
<keyword evidence="6 10" id="KW-0418">Kinase</keyword>
<dbReference type="InterPro" id="IPR003594">
    <property type="entry name" value="HATPase_dom"/>
</dbReference>
<dbReference type="SMART" id="SM00387">
    <property type="entry name" value="HATPase_c"/>
    <property type="match status" value="1"/>
</dbReference>
<dbReference type="Gene3D" id="1.10.287.130">
    <property type="match status" value="1"/>
</dbReference>
<dbReference type="InterPro" id="IPR003661">
    <property type="entry name" value="HisK_dim/P_dom"/>
</dbReference>
<name>A0A1I1G3A6_9BACT</name>
<protein>
    <recommendedName>
        <fullName evidence="2">histidine kinase</fullName>
        <ecNumber evidence="2">2.7.13.3</ecNumber>
    </recommendedName>
</protein>
<dbReference type="RefSeq" id="WP_091509225.1">
    <property type="nucleotide sequence ID" value="NZ_FOLE01000002.1"/>
</dbReference>
<dbReference type="EMBL" id="FOLE01000002">
    <property type="protein sequence ID" value="SFC06217.1"/>
    <property type="molecule type" value="Genomic_DNA"/>
</dbReference>
<evidence type="ECO:0000259" key="9">
    <source>
        <dbReference type="PROSITE" id="PS50109"/>
    </source>
</evidence>
<dbReference type="GO" id="GO:0000155">
    <property type="term" value="F:phosphorelay sensor kinase activity"/>
    <property type="evidence" value="ECO:0007669"/>
    <property type="project" value="InterPro"/>
</dbReference>
<dbReference type="InterPro" id="IPR036890">
    <property type="entry name" value="HATPase_C_sf"/>
</dbReference>
<keyword evidence="8" id="KW-0472">Membrane</keyword>
<proteinExistence type="predicted"/>
<feature type="domain" description="Histidine kinase" evidence="9">
    <location>
        <begin position="215"/>
        <end position="416"/>
    </location>
</feature>
<evidence type="ECO:0000256" key="7">
    <source>
        <dbReference type="ARBA" id="ARBA00022989"/>
    </source>
</evidence>
<feature type="transmembrane region" description="Helical" evidence="8">
    <location>
        <begin position="7"/>
        <end position="25"/>
    </location>
</feature>
<dbReference type="SMART" id="SM00388">
    <property type="entry name" value="HisKA"/>
    <property type="match status" value="1"/>
</dbReference>
<dbReference type="PANTHER" id="PTHR45436">
    <property type="entry name" value="SENSOR HISTIDINE KINASE YKOH"/>
    <property type="match status" value="1"/>
</dbReference>
<dbReference type="OrthoDB" id="1522504at2"/>
<keyword evidence="4" id="KW-0808">Transferase</keyword>
<dbReference type="Pfam" id="PF00512">
    <property type="entry name" value="HisKA"/>
    <property type="match status" value="1"/>
</dbReference>
<dbReference type="PROSITE" id="PS50109">
    <property type="entry name" value="HIS_KIN"/>
    <property type="match status" value="1"/>
</dbReference>
<dbReference type="InterPro" id="IPR005467">
    <property type="entry name" value="His_kinase_dom"/>
</dbReference>
<dbReference type="InterPro" id="IPR050428">
    <property type="entry name" value="TCS_sensor_his_kinase"/>
</dbReference>
<evidence type="ECO:0000313" key="11">
    <source>
        <dbReference type="Proteomes" id="UP000199514"/>
    </source>
</evidence>
<reference evidence="10 11" key="1">
    <citation type="submission" date="2016-10" db="EMBL/GenBank/DDBJ databases">
        <authorList>
            <person name="de Groot N.N."/>
        </authorList>
    </citation>
    <scope>NUCLEOTIDE SEQUENCE [LARGE SCALE GENOMIC DNA]</scope>
    <source>
        <strain evidence="10 11">DSM 6793</strain>
    </source>
</reference>
<evidence type="ECO:0000256" key="1">
    <source>
        <dbReference type="ARBA" id="ARBA00000085"/>
    </source>
</evidence>
<feature type="transmembrane region" description="Helical" evidence="8">
    <location>
        <begin position="130"/>
        <end position="158"/>
    </location>
</feature>
<keyword evidence="7 8" id="KW-1133">Transmembrane helix</keyword>
<evidence type="ECO:0000313" key="10">
    <source>
        <dbReference type="EMBL" id="SFC06217.1"/>
    </source>
</evidence>
<dbReference type="Proteomes" id="UP000199514">
    <property type="component" value="Unassembled WGS sequence"/>
</dbReference>
<evidence type="ECO:0000256" key="4">
    <source>
        <dbReference type="ARBA" id="ARBA00022679"/>
    </source>
</evidence>
<evidence type="ECO:0000256" key="8">
    <source>
        <dbReference type="SAM" id="Phobius"/>
    </source>
</evidence>